<dbReference type="AlphaFoldDB" id="A0AAD9GEZ6"/>
<organism evidence="1 2">
    <name type="scientific">Babesia divergens</name>
    <dbReference type="NCBI Taxonomy" id="32595"/>
    <lineage>
        <taxon>Eukaryota</taxon>
        <taxon>Sar</taxon>
        <taxon>Alveolata</taxon>
        <taxon>Apicomplexa</taxon>
        <taxon>Aconoidasida</taxon>
        <taxon>Piroplasmida</taxon>
        <taxon>Babesiidae</taxon>
        <taxon>Babesia</taxon>
    </lineage>
</organism>
<evidence type="ECO:0000313" key="2">
    <source>
        <dbReference type="Proteomes" id="UP001195914"/>
    </source>
</evidence>
<protein>
    <submittedName>
        <fullName evidence="1">Uncharacterized protein</fullName>
    </submittedName>
</protein>
<proteinExistence type="predicted"/>
<sequence length="590" mass="67463">MIVSTKQLRSAGSGPLQHFLCNRRINLLDRFQALARRLRLRAKLYNQSKECVESPQEGILPSPFTKLSENDLDYDRVAKELVGELLTKITFLSIRDCIQVANILARIKKPLHRIRYANKSTAASEDDAIALPIHGDTQPTISKANQPPLTLGQRYEGMEQNSTIRLIVKAQRILFAHMLDAYRQKVLTKAQRYYLFCILSKDCSLTSSETWSNLIEELKKDVGITSSYMAFERANLILIYDQVCKWISKRLAREDESQTNNTKQLPAPRSTDVTTEMYKRSLHDPFCAEFLDTILLQLVPELHQLKSDKILKLLYLQCSRGIYRKEFFEMSSRELVKRDMTLHNGLKAYRTAISIYHRATTANLWKELELLGDTTQLKLIELIEGNQIDSLTLIQPREKEVGTRRGIAALQLRTTSELVRSLSLDLIGFLALFTRVAYQILGMNDPDFRDLVTALTMQNSSDDLAPSILQHCISLEDGVFESLTAPKWDCGMYQVIGLLRMLVSNMRFNMALLKSLPENDECRTIHQRCESHLYCYCRIAELSLGIIAQSVQSPSVALDPDELQQTVSLIQNSLEEAQQLLKVQFDRCYL</sequence>
<accession>A0AAD9GEZ6</accession>
<gene>
    <name evidence="1" type="ORF">X943_000389</name>
</gene>
<name>A0AAD9GEZ6_BABDI</name>
<reference evidence="1" key="1">
    <citation type="journal article" date="2014" name="Nucleic Acids Res.">
        <title>The evolutionary dynamics of variant antigen genes in Babesia reveal a history of genomic innovation underlying host-parasite interaction.</title>
        <authorList>
            <person name="Jackson A.P."/>
            <person name="Otto T.D."/>
            <person name="Darby A."/>
            <person name="Ramaprasad A."/>
            <person name="Xia D."/>
            <person name="Echaide I.E."/>
            <person name="Farber M."/>
            <person name="Gahlot S."/>
            <person name="Gamble J."/>
            <person name="Gupta D."/>
            <person name="Gupta Y."/>
            <person name="Jackson L."/>
            <person name="Malandrin L."/>
            <person name="Malas T.B."/>
            <person name="Moussa E."/>
            <person name="Nair M."/>
            <person name="Reid A.J."/>
            <person name="Sanders M."/>
            <person name="Sharma J."/>
            <person name="Tracey A."/>
            <person name="Quail M.A."/>
            <person name="Weir W."/>
            <person name="Wastling J.M."/>
            <person name="Hall N."/>
            <person name="Willadsen P."/>
            <person name="Lingelbach K."/>
            <person name="Shiels B."/>
            <person name="Tait A."/>
            <person name="Berriman M."/>
            <person name="Allred D.R."/>
            <person name="Pain A."/>
        </authorList>
    </citation>
    <scope>NUCLEOTIDE SEQUENCE</scope>
    <source>
        <strain evidence="1">1802A</strain>
    </source>
</reference>
<keyword evidence="2" id="KW-1185">Reference proteome</keyword>
<evidence type="ECO:0000313" key="1">
    <source>
        <dbReference type="EMBL" id="KAK1937241.1"/>
    </source>
</evidence>
<comment type="caution">
    <text evidence="1">The sequence shown here is derived from an EMBL/GenBank/DDBJ whole genome shotgun (WGS) entry which is preliminary data.</text>
</comment>
<reference evidence="1" key="2">
    <citation type="submission" date="2021-05" db="EMBL/GenBank/DDBJ databases">
        <authorList>
            <person name="Pain A."/>
        </authorList>
    </citation>
    <scope>NUCLEOTIDE SEQUENCE</scope>
    <source>
        <strain evidence="1">1802A</strain>
    </source>
</reference>
<dbReference type="EMBL" id="JAHBMH010000033">
    <property type="protein sequence ID" value="KAK1937241.1"/>
    <property type="molecule type" value="Genomic_DNA"/>
</dbReference>
<dbReference type="Proteomes" id="UP001195914">
    <property type="component" value="Unassembled WGS sequence"/>
</dbReference>